<feature type="transmembrane region" description="Helical" evidence="6">
    <location>
        <begin position="339"/>
        <end position="359"/>
    </location>
</feature>
<keyword evidence="3 6" id="KW-0812">Transmembrane</keyword>
<comment type="subcellular location">
    <subcellularLocation>
        <location evidence="1">Membrane</location>
        <topology evidence="1">Multi-pass membrane protein</topology>
    </subcellularLocation>
</comment>
<feature type="transmembrane region" description="Helical" evidence="6">
    <location>
        <begin position="487"/>
        <end position="508"/>
    </location>
</feature>
<evidence type="ECO:0000256" key="4">
    <source>
        <dbReference type="ARBA" id="ARBA00022989"/>
    </source>
</evidence>
<reference evidence="7" key="1">
    <citation type="journal article" date="2009" name="Mol. Biol. Evol.">
        <title>Degenerate tetraploidy was established before bdelloid rotifer families diverged.</title>
        <authorList>
            <person name="Hur J.H."/>
            <person name="Van Doninck K."/>
            <person name="Mandigo M.L."/>
            <person name="Meselson M."/>
        </authorList>
    </citation>
    <scope>NUCLEOTIDE SEQUENCE</scope>
    <source>
        <strain evidence="7">Prhis-1</strain>
    </source>
</reference>
<dbReference type="PANTHER" id="PTHR21347:SF14">
    <property type="entry name" value="LIPID SCRAMBLASE CLPTM1-RELATED"/>
    <property type="match status" value="1"/>
</dbReference>
<protein>
    <submittedName>
        <fullName evidence="7">Cleft lip and palate associated transmembrane</fullName>
    </submittedName>
</protein>
<dbReference type="PANTHER" id="PTHR21347">
    <property type="entry name" value="CLEFT LIP AND PALATE ASSOCIATED TRANSMEMBRANE PROTEIN-RELATED"/>
    <property type="match status" value="1"/>
</dbReference>
<dbReference type="AlphaFoldDB" id="B5AHA9"/>
<dbReference type="EMBL" id="EU850440">
    <property type="protein sequence ID" value="ACF75504.1"/>
    <property type="molecule type" value="Genomic_DNA"/>
</dbReference>
<comment type="similarity">
    <text evidence="2">Belongs to the CLPTM1 family.</text>
</comment>
<evidence type="ECO:0000256" key="2">
    <source>
        <dbReference type="ARBA" id="ARBA00009310"/>
    </source>
</evidence>
<name>B5AHA9_PHIRO</name>
<evidence type="ECO:0000313" key="7">
    <source>
        <dbReference type="EMBL" id="ACF75504.1"/>
    </source>
</evidence>
<dbReference type="GO" id="GO:0016020">
    <property type="term" value="C:membrane"/>
    <property type="evidence" value="ECO:0007669"/>
    <property type="project" value="UniProtKB-SubCell"/>
</dbReference>
<dbReference type="InterPro" id="IPR008429">
    <property type="entry name" value="CLPTM1"/>
</dbReference>
<dbReference type="Pfam" id="PF05602">
    <property type="entry name" value="CLPTM1"/>
    <property type="match status" value="1"/>
</dbReference>
<evidence type="ECO:0000256" key="3">
    <source>
        <dbReference type="ARBA" id="ARBA00022692"/>
    </source>
</evidence>
<evidence type="ECO:0000256" key="5">
    <source>
        <dbReference type="ARBA" id="ARBA00023136"/>
    </source>
</evidence>
<feature type="transmembrane region" description="Helical" evidence="6">
    <location>
        <begin position="380"/>
        <end position="395"/>
    </location>
</feature>
<accession>B5AHA9</accession>
<feature type="transmembrane region" description="Helical" evidence="6">
    <location>
        <begin position="462"/>
        <end position="481"/>
    </location>
</feature>
<organism evidence="7">
    <name type="scientific">Philodina roseola</name>
    <name type="common">Rotifer</name>
    <dbReference type="NCBI Taxonomy" id="96448"/>
    <lineage>
        <taxon>Eukaryota</taxon>
        <taxon>Metazoa</taxon>
        <taxon>Spiralia</taxon>
        <taxon>Gnathifera</taxon>
        <taxon>Rotifera</taxon>
        <taxon>Eurotatoria</taxon>
        <taxon>Bdelloidea</taxon>
        <taxon>Philodinida</taxon>
        <taxon>Philodinidae</taxon>
        <taxon>Philodina</taxon>
    </lineage>
</organism>
<reference evidence="7" key="2">
    <citation type="journal article" date="2009" name="PLoS Genet.">
        <title>Phylogenomics of unusual histone H2A Variants in Bdelloid rotifers.</title>
        <authorList>
            <person name="Van Doninck K."/>
            <person name="Mandigo M.L."/>
            <person name="Hur J.H."/>
            <person name="Wang P."/>
            <person name="Guglielmini J."/>
            <person name="Milinkovitch M.C."/>
            <person name="Lane W.S."/>
            <person name="Meselson M."/>
        </authorList>
    </citation>
    <scope>NUCLEOTIDE SEQUENCE</scope>
    <source>
        <strain evidence="7">Prhis-1</strain>
    </source>
</reference>
<sequence>MSETDENRVDDQQEQQIVSEQNVMQQRVTTQNPVPLQRHQSPWQIIKSFLFRIVMIYLVSRFVRRPSAPNPQGNSTFSTSSLPAGNLFASGDLLDIYIFINEEAKYNYHSDEKPIWKLDQMKYADWTSNGTFTKFIEFPISENVKNNGSIYFHIVVTKHGYSIDPNARESDSPRYTFWKSKRLNKYKRKIYKKTKNLITGVTEQNEDDQKKANENLVEVLSHWHPNLTVNILDDQSAWVQGTIPSPMNKMIDFDVFTGKYYPVVFLNDYWNLFSDYFPLNKTIETLNLTVTIAPIQFWKWQIYMSQTLRKSWTGNLFGDEENEEDQDTIKRALIETNPYLLVTTMIVSLIHTVFEFLAFKNDIQFWRTRKSLEGLSVRSVFFNIFQSAIVLLYVFDNDTNAMVRLSVFIGLLIELWKLPKVFHFQRLSDEKFFGILPKFRYVYKKSYTESSTSEYDRTAFKYLSWILFPFVFGYAVYLLIYHEQKSWYSFCLSTIYGFFLTFGFIMMTPQLFINYKLKSVSHLPWRMMTYKALNTFIDDLFAFVIRMPTMYRLGCFRDDIIFFIYLYQRYIYPVDRKRTNEFGTTGEKIE</sequence>
<proteinExistence type="inferred from homology"/>
<evidence type="ECO:0000256" key="1">
    <source>
        <dbReference type="ARBA" id="ARBA00004141"/>
    </source>
</evidence>
<keyword evidence="4 6" id="KW-1133">Transmembrane helix</keyword>
<keyword evidence="5 6" id="KW-0472">Membrane</keyword>
<dbReference type="GO" id="GO:0012505">
    <property type="term" value="C:endomembrane system"/>
    <property type="evidence" value="ECO:0007669"/>
    <property type="project" value="TreeGrafter"/>
</dbReference>
<evidence type="ECO:0000256" key="6">
    <source>
        <dbReference type="SAM" id="Phobius"/>
    </source>
</evidence>